<dbReference type="AlphaFoldDB" id="A0A561B3A5"/>
<accession>A0A561B3A5</accession>
<dbReference type="SUPFAM" id="SSF46689">
    <property type="entry name" value="Homeodomain-like"/>
    <property type="match status" value="1"/>
</dbReference>
<dbReference type="EMBL" id="VIVK01000003">
    <property type="protein sequence ID" value="TWD73356.1"/>
    <property type="molecule type" value="Genomic_DNA"/>
</dbReference>
<proteinExistence type="predicted"/>
<dbReference type="Gene3D" id="1.10.357.10">
    <property type="entry name" value="Tetracycline Repressor, domain 2"/>
    <property type="match status" value="1"/>
</dbReference>
<dbReference type="OrthoDB" id="7506349at2"/>
<comment type="caution">
    <text evidence="4">The sequence shown here is derived from an EMBL/GenBank/DDBJ whole genome shotgun (WGS) entry which is preliminary data.</text>
</comment>
<dbReference type="GO" id="GO:0003700">
    <property type="term" value="F:DNA-binding transcription factor activity"/>
    <property type="evidence" value="ECO:0007669"/>
    <property type="project" value="TreeGrafter"/>
</dbReference>
<dbReference type="InterPro" id="IPR041583">
    <property type="entry name" value="TetR_C_31"/>
</dbReference>
<organism evidence="4 5">
    <name type="scientific">Kribbella amoyensis</name>
    <dbReference type="NCBI Taxonomy" id="996641"/>
    <lineage>
        <taxon>Bacteria</taxon>
        <taxon>Bacillati</taxon>
        <taxon>Actinomycetota</taxon>
        <taxon>Actinomycetes</taxon>
        <taxon>Propionibacteriales</taxon>
        <taxon>Kribbellaceae</taxon>
        <taxon>Kribbella</taxon>
    </lineage>
</organism>
<reference evidence="4 5" key="1">
    <citation type="submission" date="2019-06" db="EMBL/GenBank/DDBJ databases">
        <title>Sequencing the genomes of 1000 actinobacteria strains.</title>
        <authorList>
            <person name="Klenk H.-P."/>
        </authorList>
    </citation>
    <scope>NUCLEOTIDE SEQUENCE [LARGE SCALE GENOMIC DNA]</scope>
    <source>
        <strain evidence="4 5">DSM 24683</strain>
    </source>
</reference>
<gene>
    <name evidence="4" type="ORF">FB561_7245</name>
</gene>
<dbReference type="PANTHER" id="PTHR30055:SF231">
    <property type="entry name" value="TRANSCRIPTIONAL REGULATORY PROTEIN (PROBABLY DEOR-FAMILY)-RELATED"/>
    <property type="match status" value="1"/>
</dbReference>
<dbReference type="InterPro" id="IPR009057">
    <property type="entry name" value="Homeodomain-like_sf"/>
</dbReference>
<dbReference type="PROSITE" id="PS50977">
    <property type="entry name" value="HTH_TETR_2"/>
    <property type="match status" value="1"/>
</dbReference>
<dbReference type="Pfam" id="PF00440">
    <property type="entry name" value="TetR_N"/>
    <property type="match status" value="1"/>
</dbReference>
<feature type="domain" description="HTH tetR-type" evidence="3">
    <location>
        <begin position="5"/>
        <end position="65"/>
    </location>
</feature>
<evidence type="ECO:0000259" key="3">
    <source>
        <dbReference type="PROSITE" id="PS50977"/>
    </source>
</evidence>
<dbReference type="Proteomes" id="UP000318380">
    <property type="component" value="Unassembled WGS sequence"/>
</dbReference>
<evidence type="ECO:0000313" key="5">
    <source>
        <dbReference type="Proteomes" id="UP000318380"/>
    </source>
</evidence>
<dbReference type="GO" id="GO:0000976">
    <property type="term" value="F:transcription cis-regulatory region binding"/>
    <property type="evidence" value="ECO:0007669"/>
    <property type="project" value="TreeGrafter"/>
</dbReference>
<dbReference type="InterPro" id="IPR001647">
    <property type="entry name" value="HTH_TetR"/>
</dbReference>
<dbReference type="PANTHER" id="PTHR30055">
    <property type="entry name" value="HTH-TYPE TRANSCRIPTIONAL REGULATOR RUTR"/>
    <property type="match status" value="1"/>
</dbReference>
<dbReference type="Pfam" id="PF17940">
    <property type="entry name" value="TetR_C_31"/>
    <property type="match status" value="1"/>
</dbReference>
<keyword evidence="5" id="KW-1185">Reference proteome</keyword>
<protein>
    <submittedName>
        <fullName evidence="4">TetR family transcriptional regulator</fullName>
    </submittedName>
</protein>
<name>A0A561B3A5_9ACTN</name>
<feature type="DNA-binding region" description="H-T-H motif" evidence="2">
    <location>
        <begin position="28"/>
        <end position="47"/>
    </location>
</feature>
<evidence type="ECO:0000256" key="1">
    <source>
        <dbReference type="ARBA" id="ARBA00023125"/>
    </source>
</evidence>
<dbReference type="InterPro" id="IPR050109">
    <property type="entry name" value="HTH-type_TetR-like_transc_reg"/>
</dbReference>
<sequence>MRSNPERRTALVDAAIEVLASDGARGLTFRSVDQAAGVPAGTASNYFTNRDALLLQAGLRIHDRLGPDPTDLDQPPSAEFLTDLLRLLRQRLTEDRTGYLALLELRLEATRRPELQEALTTRVRANLDENVQLHRDHGLPGDPLLLYLAMGGLMLESLTLPGVLPDNALEQLVGHLIRAGRPTP</sequence>
<evidence type="ECO:0000256" key="2">
    <source>
        <dbReference type="PROSITE-ProRule" id="PRU00335"/>
    </source>
</evidence>
<evidence type="ECO:0000313" key="4">
    <source>
        <dbReference type="EMBL" id="TWD73356.1"/>
    </source>
</evidence>
<keyword evidence="1 2" id="KW-0238">DNA-binding</keyword>
<dbReference type="RefSeq" id="WP_145814539.1">
    <property type="nucleotide sequence ID" value="NZ_VIVK01000003.1"/>
</dbReference>